<proteinExistence type="predicted"/>
<protein>
    <submittedName>
        <fullName evidence="1">Uncharacterized protein</fullName>
    </submittedName>
</protein>
<organism evidence="1 2">
    <name type="scientific">Cryobacterium luteum</name>
    <dbReference type="NCBI Taxonomy" id="1424661"/>
    <lineage>
        <taxon>Bacteria</taxon>
        <taxon>Bacillati</taxon>
        <taxon>Actinomycetota</taxon>
        <taxon>Actinomycetes</taxon>
        <taxon>Micrococcales</taxon>
        <taxon>Microbacteriaceae</taxon>
        <taxon>Cryobacterium</taxon>
    </lineage>
</organism>
<comment type="caution">
    <text evidence="1">The sequence shown here is derived from an EMBL/GenBank/DDBJ whole genome shotgun (WGS) entry which is preliminary data.</text>
</comment>
<accession>A0A1H8AMG2</accession>
<dbReference type="AlphaFoldDB" id="A0A1H8AMG2"/>
<dbReference type="RefSeq" id="WP_134450402.1">
    <property type="nucleotide sequence ID" value="NZ_FOCN01000001.1"/>
</dbReference>
<dbReference type="EMBL" id="SOFF01000031">
    <property type="protein sequence ID" value="TFB88570.1"/>
    <property type="molecule type" value="Genomic_DNA"/>
</dbReference>
<gene>
    <name evidence="1" type="ORF">E3O10_12335</name>
</gene>
<evidence type="ECO:0000313" key="1">
    <source>
        <dbReference type="EMBL" id="TFB88570.1"/>
    </source>
</evidence>
<dbReference type="OrthoDB" id="4954622at2"/>
<name>A0A1H8AMG2_9MICO</name>
<evidence type="ECO:0000313" key="2">
    <source>
        <dbReference type="Proteomes" id="UP000297654"/>
    </source>
</evidence>
<dbReference type="Proteomes" id="UP000297654">
    <property type="component" value="Unassembled WGS sequence"/>
</dbReference>
<reference evidence="1 2" key="1">
    <citation type="submission" date="2019-03" db="EMBL/GenBank/DDBJ databases">
        <title>Genomics of glacier-inhabiting Cryobacterium strains.</title>
        <authorList>
            <person name="Liu Q."/>
            <person name="Xin Y.-H."/>
        </authorList>
    </citation>
    <scope>NUCLEOTIDE SEQUENCE [LARGE SCALE GENOMIC DNA]</scope>
    <source>
        <strain evidence="1 2">Hh15</strain>
    </source>
</reference>
<sequence length="72" mass="7870">MNSDKRNGWRKMGRRGIGLIGIVYLVIGVVVAANQSYLVAWNVPGNILEGMAAIVLWPFVAFFGVDLHTLIA</sequence>
<keyword evidence="2" id="KW-1185">Reference proteome</keyword>